<accession>A0A397W3H3</accession>
<feature type="region of interest" description="Disordered" evidence="1">
    <location>
        <begin position="115"/>
        <end position="134"/>
    </location>
</feature>
<reference evidence="2 3" key="1">
    <citation type="submission" date="2018-06" db="EMBL/GenBank/DDBJ databases">
        <title>Comparative genomics reveals the genomic features of Rhizophagus irregularis, R. cerebriforme, R. diaphanum and Gigaspora rosea, and their symbiotic lifestyle signature.</title>
        <authorList>
            <person name="Morin E."/>
            <person name="San Clemente H."/>
            <person name="Chen E.C.H."/>
            <person name="De La Providencia I."/>
            <person name="Hainaut M."/>
            <person name="Kuo A."/>
            <person name="Kohler A."/>
            <person name="Murat C."/>
            <person name="Tang N."/>
            <person name="Roy S."/>
            <person name="Loubradou J."/>
            <person name="Henrissat B."/>
            <person name="Grigoriev I.V."/>
            <person name="Corradi N."/>
            <person name="Roux C."/>
            <person name="Martin F.M."/>
        </authorList>
    </citation>
    <scope>NUCLEOTIDE SEQUENCE [LARGE SCALE GENOMIC DNA]</scope>
    <source>
        <strain evidence="2 3">DAOM 194757</strain>
    </source>
</reference>
<proteinExistence type="predicted"/>
<dbReference type="AlphaFoldDB" id="A0A397W3H3"/>
<comment type="caution">
    <text evidence="2">The sequence shown here is derived from an EMBL/GenBank/DDBJ whole genome shotgun (WGS) entry which is preliminary data.</text>
</comment>
<evidence type="ECO:0000256" key="1">
    <source>
        <dbReference type="SAM" id="MobiDB-lite"/>
    </source>
</evidence>
<dbReference type="OrthoDB" id="2449883at2759"/>
<name>A0A397W3H3_9GLOM</name>
<keyword evidence="3" id="KW-1185">Reference proteome</keyword>
<evidence type="ECO:0000313" key="2">
    <source>
        <dbReference type="EMBL" id="RIB28572.1"/>
    </source>
</evidence>
<gene>
    <name evidence="2" type="ORF">C2G38_2157529</name>
</gene>
<organism evidence="2 3">
    <name type="scientific">Gigaspora rosea</name>
    <dbReference type="NCBI Taxonomy" id="44941"/>
    <lineage>
        <taxon>Eukaryota</taxon>
        <taxon>Fungi</taxon>
        <taxon>Fungi incertae sedis</taxon>
        <taxon>Mucoromycota</taxon>
        <taxon>Glomeromycotina</taxon>
        <taxon>Glomeromycetes</taxon>
        <taxon>Diversisporales</taxon>
        <taxon>Gigasporaceae</taxon>
        <taxon>Gigaspora</taxon>
    </lineage>
</organism>
<dbReference type="Proteomes" id="UP000266673">
    <property type="component" value="Unassembled WGS sequence"/>
</dbReference>
<feature type="region of interest" description="Disordered" evidence="1">
    <location>
        <begin position="308"/>
        <end position="327"/>
    </location>
</feature>
<evidence type="ECO:0000313" key="3">
    <source>
        <dbReference type="Proteomes" id="UP000266673"/>
    </source>
</evidence>
<dbReference type="EMBL" id="QKWP01000061">
    <property type="protein sequence ID" value="RIB28572.1"/>
    <property type="molecule type" value="Genomic_DNA"/>
</dbReference>
<sequence length="362" mass="42151">MKRKRNTQRKVPCPYCGTNRHNKFMCLRIGRLDENCATLFETLNEEEMTKVQTLINQAFGDDYIDDTQLPQALELLIEILEDFKDNKNDKDEEKKPSQKLLNIINPKENKAKLFSKDSSEVEKNKPRKADSKSEINKVNNKAHNVAKKFAKIEHIAEIIKPSPENNIELEKETPRDCLTKRNDANITKIGRLDQKEELVNNEALIESDQEFSSKDPSGIQLTEVKRVPNIGDGYQNEIENIALGWNLKMESLEKGYETWSKKTPKYNQEISKHKMERPKKEKLLYLTDLKEPKDASYTNSKIGIKADINEPKNRTSNSIRPRLNPKKRKKKVWLETINNNKMANKIIRKKTLQHLLPYRPNL</sequence>
<protein>
    <submittedName>
        <fullName evidence="2">Uncharacterized protein</fullName>
    </submittedName>
</protein>